<name>A0A8T0ASG4_SILME</name>
<feature type="transmembrane region" description="Helical" evidence="1">
    <location>
        <begin position="157"/>
        <end position="181"/>
    </location>
</feature>
<sequence length="255" mass="29008">MKLFYFFLFCFTIGINPTEGQLHQESGGILLRFVFHPNYNNYEKSCCKFSNQRCLAFVTSKGFVSNAYKGRIETYQYSGIFDVQIWNLRKMDAGIYSCFVVQTPAIHMIFQVDITESKPVLNPTLALPKSTTSPVRSAHQLLEKHPEESSNKWSSKFTLGAISCVVVIILILFITLTVFYYKKKSKDKCGSNVPSLPNITQHPPQELVYTTVDFKCHHKTSNIYENLNIHNSSSDSDNAVKTQDSVEYATISRVL</sequence>
<evidence type="ECO:0000256" key="2">
    <source>
        <dbReference type="SAM" id="SignalP"/>
    </source>
</evidence>
<evidence type="ECO:0008006" key="5">
    <source>
        <dbReference type="Google" id="ProtNLM"/>
    </source>
</evidence>
<keyword evidence="2" id="KW-0732">Signal</keyword>
<keyword evidence="4" id="KW-1185">Reference proteome</keyword>
<dbReference type="InterPro" id="IPR036179">
    <property type="entry name" value="Ig-like_dom_sf"/>
</dbReference>
<gene>
    <name evidence="3" type="ORF">HF521_007068</name>
</gene>
<reference evidence="3" key="1">
    <citation type="submission" date="2020-08" db="EMBL/GenBank/DDBJ databases">
        <title>Chromosome-level assembly of Southern catfish (Silurus meridionalis) provides insights into visual adaptation to the nocturnal and benthic lifestyles.</title>
        <authorList>
            <person name="Zhang Y."/>
            <person name="Wang D."/>
            <person name="Peng Z."/>
        </authorList>
    </citation>
    <scope>NUCLEOTIDE SEQUENCE</scope>
    <source>
        <strain evidence="3">SWU-2019-XX</strain>
        <tissue evidence="3">Muscle</tissue>
    </source>
</reference>
<protein>
    <recommendedName>
        <fullName evidence="5">Immunoglobulin V-set domain-containing protein</fullName>
    </recommendedName>
</protein>
<feature type="signal peptide" evidence="2">
    <location>
        <begin position="1"/>
        <end position="20"/>
    </location>
</feature>
<keyword evidence="1" id="KW-0812">Transmembrane</keyword>
<dbReference type="InterPro" id="IPR013783">
    <property type="entry name" value="Ig-like_fold"/>
</dbReference>
<comment type="caution">
    <text evidence="3">The sequence shown here is derived from an EMBL/GenBank/DDBJ whole genome shotgun (WGS) entry which is preliminary data.</text>
</comment>
<keyword evidence="1" id="KW-0472">Membrane</keyword>
<dbReference type="Gene3D" id="2.60.40.10">
    <property type="entry name" value="Immunoglobulins"/>
    <property type="match status" value="1"/>
</dbReference>
<evidence type="ECO:0000256" key="1">
    <source>
        <dbReference type="SAM" id="Phobius"/>
    </source>
</evidence>
<dbReference type="EMBL" id="JABFDY010000017">
    <property type="protein sequence ID" value="KAF7695345.1"/>
    <property type="molecule type" value="Genomic_DNA"/>
</dbReference>
<dbReference type="SUPFAM" id="SSF48726">
    <property type="entry name" value="Immunoglobulin"/>
    <property type="match status" value="1"/>
</dbReference>
<dbReference type="AlphaFoldDB" id="A0A8T0ASG4"/>
<evidence type="ECO:0000313" key="4">
    <source>
        <dbReference type="Proteomes" id="UP000606274"/>
    </source>
</evidence>
<dbReference type="OrthoDB" id="8442846at2759"/>
<proteinExistence type="predicted"/>
<evidence type="ECO:0000313" key="3">
    <source>
        <dbReference type="EMBL" id="KAF7695345.1"/>
    </source>
</evidence>
<keyword evidence="1" id="KW-1133">Transmembrane helix</keyword>
<dbReference type="Proteomes" id="UP000606274">
    <property type="component" value="Unassembled WGS sequence"/>
</dbReference>
<accession>A0A8T0ASG4</accession>
<organism evidence="3 4">
    <name type="scientific">Silurus meridionalis</name>
    <name type="common">Southern catfish</name>
    <name type="synonym">Silurus soldatovi meridionalis</name>
    <dbReference type="NCBI Taxonomy" id="175797"/>
    <lineage>
        <taxon>Eukaryota</taxon>
        <taxon>Metazoa</taxon>
        <taxon>Chordata</taxon>
        <taxon>Craniata</taxon>
        <taxon>Vertebrata</taxon>
        <taxon>Euteleostomi</taxon>
        <taxon>Actinopterygii</taxon>
        <taxon>Neopterygii</taxon>
        <taxon>Teleostei</taxon>
        <taxon>Ostariophysi</taxon>
        <taxon>Siluriformes</taxon>
        <taxon>Siluridae</taxon>
        <taxon>Silurus</taxon>
    </lineage>
</organism>
<feature type="chain" id="PRO_5035779217" description="Immunoglobulin V-set domain-containing protein" evidence="2">
    <location>
        <begin position="21"/>
        <end position="255"/>
    </location>
</feature>